<gene>
    <name evidence="2" type="ORF">GGQ87_001695</name>
</gene>
<dbReference type="Proteomes" id="UP000587415">
    <property type="component" value="Unassembled WGS sequence"/>
</dbReference>
<dbReference type="EMBL" id="JAATJM010000001">
    <property type="protein sequence ID" value="NJC41437.1"/>
    <property type="molecule type" value="Genomic_DNA"/>
</dbReference>
<comment type="caution">
    <text evidence="2">The sequence shown here is derived from an EMBL/GenBank/DDBJ whole genome shotgun (WGS) entry which is preliminary data.</text>
</comment>
<reference evidence="2 3" key="1">
    <citation type="submission" date="2020-03" db="EMBL/GenBank/DDBJ databases">
        <title>Genomic Encyclopedia of Type Strains, Phase IV (KMG-IV): sequencing the most valuable type-strain genomes for metagenomic binning, comparative biology and taxonomic classification.</title>
        <authorList>
            <person name="Goeker M."/>
        </authorList>
    </citation>
    <scope>NUCLEOTIDE SEQUENCE [LARGE SCALE GENOMIC DNA]</scope>
    <source>
        <strain evidence="2 3">DSM 4736</strain>
    </source>
</reference>
<evidence type="ECO:0008006" key="4">
    <source>
        <dbReference type="Google" id="ProtNLM"/>
    </source>
</evidence>
<keyword evidence="3" id="KW-1185">Reference proteome</keyword>
<evidence type="ECO:0000313" key="3">
    <source>
        <dbReference type="Proteomes" id="UP000587415"/>
    </source>
</evidence>
<sequence length="327" mass="34571">MRGLLMIETIAALLAALALAGPQDPVQDPQTAPTRVEDVEVVARANVDLARAFVERVSAPARGRGLGRWLKVCHGIANLDRAVAQPIVDRMAARAGELGIEVEGPGCEANIIVVFTTEAGALTRAVVEADPRVFRHGGNGIDRGTAALREFQQTERPVRWWTLSVPIDSETGRRAVRVPGDRAGSSVSRRLSEALGCETPTDCVGVGAPIIQSAGGASRLTSQIIDQLYKSIVIVDIDGVAGLNAAQLGDYLAMVTLAQVDPGADTGAFDTVLNLFDNRLGVPGMTEWDESYLRALYDSPSRRRTAGAQADAVAAIMNRTAAAEPAE</sequence>
<accession>A0A7X6BNI5</accession>
<feature type="chain" id="PRO_5031107024" description="DUF2927 domain-containing protein" evidence="1">
    <location>
        <begin position="21"/>
        <end position="327"/>
    </location>
</feature>
<evidence type="ECO:0000313" key="2">
    <source>
        <dbReference type="EMBL" id="NJC41437.1"/>
    </source>
</evidence>
<keyword evidence="1" id="KW-0732">Signal</keyword>
<proteinExistence type="predicted"/>
<feature type="signal peptide" evidence="1">
    <location>
        <begin position="1"/>
        <end position="20"/>
    </location>
</feature>
<dbReference type="AlphaFoldDB" id="A0A7X6BNI5"/>
<protein>
    <recommendedName>
        <fullName evidence="4">DUF2927 domain-containing protein</fullName>
    </recommendedName>
</protein>
<evidence type="ECO:0000256" key="1">
    <source>
        <dbReference type="SAM" id="SignalP"/>
    </source>
</evidence>
<name>A0A7X6BNI5_9CAUL</name>
<organism evidence="2 3">
    <name type="scientific">Brevundimonas alba</name>
    <dbReference type="NCBI Taxonomy" id="74314"/>
    <lineage>
        <taxon>Bacteria</taxon>
        <taxon>Pseudomonadati</taxon>
        <taxon>Pseudomonadota</taxon>
        <taxon>Alphaproteobacteria</taxon>
        <taxon>Caulobacterales</taxon>
        <taxon>Caulobacteraceae</taxon>
        <taxon>Brevundimonas</taxon>
    </lineage>
</organism>
<dbReference type="RefSeq" id="WP_168046548.1">
    <property type="nucleotide sequence ID" value="NZ_JAATJM010000001.1"/>
</dbReference>